<dbReference type="Pfam" id="PF12840">
    <property type="entry name" value="HTH_20"/>
    <property type="match status" value="1"/>
</dbReference>
<evidence type="ECO:0000259" key="1">
    <source>
        <dbReference type="PROSITE" id="PS50987"/>
    </source>
</evidence>
<evidence type="ECO:0000313" key="3">
    <source>
        <dbReference type="Proteomes" id="UP001196509"/>
    </source>
</evidence>
<dbReference type="InterPro" id="IPR052543">
    <property type="entry name" value="HTH_Metal-responsive_Reg"/>
</dbReference>
<dbReference type="Gene3D" id="1.10.10.10">
    <property type="entry name" value="Winged helix-like DNA-binding domain superfamily/Winged helix DNA-binding domain"/>
    <property type="match status" value="1"/>
</dbReference>
<dbReference type="InterPro" id="IPR036388">
    <property type="entry name" value="WH-like_DNA-bd_sf"/>
</dbReference>
<evidence type="ECO:0000313" key="2">
    <source>
        <dbReference type="EMBL" id="MBW8640531.1"/>
    </source>
</evidence>
<comment type="caution">
    <text evidence="2">The sequence shown here is derived from an EMBL/GenBank/DDBJ whole genome shotgun (WGS) entry which is preliminary data.</text>
</comment>
<organism evidence="2 3">
    <name type="scientific">Flavimaribacter sediminis</name>
    <dbReference type="NCBI Taxonomy" id="2865987"/>
    <lineage>
        <taxon>Bacteria</taxon>
        <taxon>Pseudomonadati</taxon>
        <taxon>Pseudomonadota</taxon>
        <taxon>Alphaproteobacteria</taxon>
        <taxon>Hyphomicrobiales</taxon>
        <taxon>Rhizobiaceae</taxon>
        <taxon>Flavimaribacter</taxon>
    </lineage>
</organism>
<dbReference type="InterPro" id="IPR011991">
    <property type="entry name" value="ArsR-like_HTH"/>
</dbReference>
<dbReference type="GO" id="GO:0097063">
    <property type="term" value="F:cadmium ion sensor activity"/>
    <property type="evidence" value="ECO:0007669"/>
    <property type="project" value="TreeGrafter"/>
</dbReference>
<dbReference type="CDD" id="cd00090">
    <property type="entry name" value="HTH_ARSR"/>
    <property type="match status" value="1"/>
</dbReference>
<dbReference type="EMBL" id="JAICBX010000006">
    <property type="protein sequence ID" value="MBW8640531.1"/>
    <property type="molecule type" value="Genomic_DNA"/>
</dbReference>
<proteinExistence type="predicted"/>
<dbReference type="RefSeq" id="WP_220231250.1">
    <property type="nucleotide sequence ID" value="NZ_JAICBX010000006.1"/>
</dbReference>
<dbReference type="GO" id="GO:0003700">
    <property type="term" value="F:DNA-binding transcription factor activity"/>
    <property type="evidence" value="ECO:0007669"/>
    <property type="project" value="InterPro"/>
</dbReference>
<accession>A0AAE2ZTE6</accession>
<keyword evidence="3" id="KW-1185">Reference proteome</keyword>
<dbReference type="AlphaFoldDB" id="A0AAE2ZTE6"/>
<feature type="domain" description="HTH arsR-type" evidence="1">
    <location>
        <begin position="1"/>
        <end position="94"/>
    </location>
</feature>
<reference evidence="2" key="1">
    <citation type="submission" date="2021-08" db="EMBL/GenBank/DDBJ databases">
        <title>Hoeflea bacterium WL0058 sp. nov., isolated from the sediment.</title>
        <authorList>
            <person name="Wang L."/>
            <person name="Zhang D."/>
        </authorList>
    </citation>
    <scope>NUCLEOTIDE SEQUENCE</scope>
    <source>
        <strain evidence="2">WL0058</strain>
    </source>
</reference>
<sequence length="225" mass="24467">MKEGPDIARIGALIGDPARANILTALMSGKALTASELALEAGVTAQTASSHLAKLMDAGLLQQRKQGRHRYFQLCDNEIGDALESLMGLAARLGHVRTRTGPRDPALRKARVCYDHLAGDLGVRLYDSLVRQGHVGWDGDIHLTEPGKAFIANFGIEEGAFSASRRPVCRSCLDWSSRRTHLAGQLGAAFLQRIYDLGWARRIDGSRVVAFTPSGEKAFLEQFSL</sequence>
<dbReference type="PANTHER" id="PTHR39168">
    <property type="entry name" value="TRANSCRIPTIONAL REGULATOR-RELATED"/>
    <property type="match status" value="1"/>
</dbReference>
<dbReference type="SMART" id="SM00418">
    <property type="entry name" value="HTH_ARSR"/>
    <property type="match status" value="1"/>
</dbReference>
<dbReference type="GO" id="GO:0046686">
    <property type="term" value="P:response to cadmium ion"/>
    <property type="evidence" value="ECO:0007669"/>
    <property type="project" value="TreeGrafter"/>
</dbReference>
<dbReference type="InterPro" id="IPR036390">
    <property type="entry name" value="WH_DNA-bd_sf"/>
</dbReference>
<dbReference type="GO" id="GO:0010288">
    <property type="term" value="P:response to lead ion"/>
    <property type="evidence" value="ECO:0007669"/>
    <property type="project" value="TreeGrafter"/>
</dbReference>
<dbReference type="GO" id="GO:0003677">
    <property type="term" value="F:DNA binding"/>
    <property type="evidence" value="ECO:0007669"/>
    <property type="project" value="TreeGrafter"/>
</dbReference>
<dbReference type="GO" id="GO:0032791">
    <property type="term" value="F:lead ion binding"/>
    <property type="evidence" value="ECO:0007669"/>
    <property type="project" value="TreeGrafter"/>
</dbReference>
<dbReference type="PROSITE" id="PS50987">
    <property type="entry name" value="HTH_ARSR_2"/>
    <property type="match status" value="1"/>
</dbReference>
<protein>
    <submittedName>
        <fullName evidence="2">Winged helix-turn-helix domain-containing protein</fullName>
    </submittedName>
</protein>
<gene>
    <name evidence="2" type="ORF">K1W69_25285</name>
</gene>
<dbReference type="PRINTS" id="PR00778">
    <property type="entry name" value="HTHARSR"/>
</dbReference>
<dbReference type="SUPFAM" id="SSF46785">
    <property type="entry name" value="Winged helix' DNA-binding domain"/>
    <property type="match status" value="1"/>
</dbReference>
<dbReference type="InterPro" id="IPR001845">
    <property type="entry name" value="HTH_ArsR_DNA-bd_dom"/>
</dbReference>
<dbReference type="NCBIfam" id="NF033788">
    <property type="entry name" value="HTH_metalloreg"/>
    <property type="match status" value="1"/>
</dbReference>
<dbReference type="Proteomes" id="UP001196509">
    <property type="component" value="Unassembled WGS sequence"/>
</dbReference>
<dbReference type="PANTHER" id="PTHR39168:SF1">
    <property type="entry name" value="TRANSCRIPTIONAL REGULATORY PROTEIN"/>
    <property type="match status" value="1"/>
</dbReference>
<name>A0AAE2ZTE6_9HYPH</name>